<dbReference type="KEGG" id="glz:GLAREA_09372"/>
<dbReference type="Proteomes" id="UP000016922">
    <property type="component" value="Unassembled WGS sequence"/>
</dbReference>
<dbReference type="RefSeq" id="XP_008084160.1">
    <property type="nucleotide sequence ID" value="XM_008085969.1"/>
</dbReference>
<dbReference type="PROSITE" id="PS01360">
    <property type="entry name" value="ZF_MYND_1"/>
    <property type="match status" value="1"/>
</dbReference>
<reference evidence="6 7" key="1">
    <citation type="journal article" date="2013" name="BMC Genomics">
        <title>Genomics-driven discovery of the pneumocandin biosynthetic gene cluster in the fungus Glarea lozoyensis.</title>
        <authorList>
            <person name="Chen L."/>
            <person name="Yue Q."/>
            <person name="Zhang X."/>
            <person name="Xiang M."/>
            <person name="Wang C."/>
            <person name="Li S."/>
            <person name="Che Y."/>
            <person name="Ortiz-Lopez F.J."/>
            <person name="Bills G.F."/>
            <person name="Liu X."/>
            <person name="An Z."/>
        </authorList>
    </citation>
    <scope>NUCLEOTIDE SEQUENCE [LARGE SCALE GENOMIC DNA]</scope>
    <source>
        <strain evidence="7">ATCC 20868 / MF5171</strain>
    </source>
</reference>
<dbReference type="Pfam" id="PF01753">
    <property type="entry name" value="zf-MYND"/>
    <property type="match status" value="1"/>
</dbReference>
<dbReference type="Gene3D" id="2.170.270.10">
    <property type="entry name" value="SET domain"/>
    <property type="match status" value="1"/>
</dbReference>
<dbReference type="AlphaFoldDB" id="S3CP55"/>
<evidence type="ECO:0000313" key="6">
    <source>
        <dbReference type="EMBL" id="EPE28252.1"/>
    </source>
</evidence>
<name>S3CP55_GLAL2</name>
<dbReference type="OMA" id="DYDWGNM"/>
<dbReference type="Gene3D" id="6.10.140.2220">
    <property type="match status" value="1"/>
</dbReference>
<protein>
    <submittedName>
        <fullName evidence="6">HIT/MYND zinc finger-like protein</fullName>
    </submittedName>
</protein>
<evidence type="ECO:0000313" key="7">
    <source>
        <dbReference type="Proteomes" id="UP000016922"/>
    </source>
</evidence>
<evidence type="ECO:0000256" key="1">
    <source>
        <dbReference type="ARBA" id="ARBA00022723"/>
    </source>
</evidence>
<keyword evidence="2 4" id="KW-0863">Zinc-finger</keyword>
<evidence type="ECO:0000256" key="4">
    <source>
        <dbReference type="PROSITE-ProRule" id="PRU00134"/>
    </source>
</evidence>
<keyword evidence="3" id="KW-0862">Zinc</keyword>
<proteinExistence type="predicted"/>
<organism evidence="6 7">
    <name type="scientific">Glarea lozoyensis (strain ATCC 20868 / MF5171)</name>
    <dbReference type="NCBI Taxonomy" id="1116229"/>
    <lineage>
        <taxon>Eukaryota</taxon>
        <taxon>Fungi</taxon>
        <taxon>Dikarya</taxon>
        <taxon>Ascomycota</taxon>
        <taxon>Pezizomycotina</taxon>
        <taxon>Leotiomycetes</taxon>
        <taxon>Helotiales</taxon>
        <taxon>Helotiaceae</taxon>
        <taxon>Glarea</taxon>
    </lineage>
</organism>
<dbReference type="HOGENOM" id="CLU_041470_0_0_1"/>
<dbReference type="InterPro" id="IPR002893">
    <property type="entry name" value="Znf_MYND"/>
</dbReference>
<dbReference type="GO" id="GO:0008270">
    <property type="term" value="F:zinc ion binding"/>
    <property type="evidence" value="ECO:0007669"/>
    <property type="project" value="UniProtKB-KW"/>
</dbReference>
<dbReference type="SUPFAM" id="SSF144232">
    <property type="entry name" value="HIT/MYND zinc finger-like"/>
    <property type="match status" value="1"/>
</dbReference>
<gene>
    <name evidence="6" type="ORF">GLAREA_09372</name>
</gene>
<evidence type="ECO:0000256" key="2">
    <source>
        <dbReference type="ARBA" id="ARBA00022771"/>
    </source>
</evidence>
<evidence type="ECO:0000259" key="5">
    <source>
        <dbReference type="PROSITE" id="PS50865"/>
    </source>
</evidence>
<evidence type="ECO:0000256" key="3">
    <source>
        <dbReference type="ARBA" id="ARBA00022833"/>
    </source>
</evidence>
<dbReference type="Gene3D" id="1.10.220.160">
    <property type="match status" value="1"/>
</dbReference>
<accession>S3CP55</accession>
<dbReference type="EMBL" id="KE145368">
    <property type="protein sequence ID" value="EPE28252.1"/>
    <property type="molecule type" value="Genomic_DNA"/>
</dbReference>
<keyword evidence="1" id="KW-0479">Metal-binding</keyword>
<dbReference type="OrthoDB" id="5952526at2759"/>
<dbReference type="eggNOG" id="ENOG502RYG3">
    <property type="taxonomic scope" value="Eukaryota"/>
</dbReference>
<feature type="domain" description="MYND-type" evidence="5">
    <location>
        <begin position="18"/>
        <end position="56"/>
    </location>
</feature>
<keyword evidence="7" id="KW-1185">Reference proteome</keyword>
<dbReference type="InterPro" id="IPR046341">
    <property type="entry name" value="SET_dom_sf"/>
</dbReference>
<sequence length="394" mass="45447">MDDPDVAQFPQRTLNEGCGLCGKETAPLSRCSSCKVIYYCCHDHQDAHSESHEGTCNKIKNAYNTIQEEELKLRAIMQAAVFANVVGSSYPRDLNRLYVITQRNLFHALDDIQTRSAVQAKINSMREVLRLDPGDNFRVRYVGSFLMLRIGQLQEAYDFIKYYAIAESKPNYDLKEVREGFRKDQDVFEDVRHFCVPSTELYNLVALAILKFKLLQDLRAIAFASEVTCQALPIELRLQIQEMVPFSPFIANNSKFTANPRYALELSNRMAEQLLKLVRAIHYHNAYFFSALQTPYHDLLYYSENDCEGSSEVWYALQVFYNTWCETPGAVSYILKMWMTFGPAETELLAPVIPYVPVEKMSWIRSLFRKLDSKRKSRRAKTYLKGPTGGPCYR</sequence>
<dbReference type="GeneID" id="19468420"/>
<dbReference type="PROSITE" id="PS50865">
    <property type="entry name" value="ZF_MYND_2"/>
    <property type="match status" value="1"/>
</dbReference>